<protein>
    <submittedName>
        <fullName evidence="2">Syntaxin of plants 31, t-SNARE SED 5</fullName>
    </submittedName>
</protein>
<reference evidence="2" key="1">
    <citation type="submission" date="2023-05" db="EMBL/GenBank/DDBJ databases">
        <title>Genome and transcriptome analyses reveal genes involved in the formation of fine ridges on petal epidermal cells in Hibiscus trionum.</title>
        <authorList>
            <person name="Koshimizu S."/>
            <person name="Masuda S."/>
            <person name="Ishii T."/>
            <person name="Shirasu K."/>
            <person name="Hoshino A."/>
            <person name="Arita M."/>
        </authorList>
    </citation>
    <scope>NUCLEOTIDE SEQUENCE</scope>
    <source>
        <strain evidence="2">Hamamatsu line</strain>
    </source>
</reference>
<dbReference type="AlphaFoldDB" id="A0A9W7I330"/>
<dbReference type="EMBL" id="BSYR01000022">
    <property type="protein sequence ID" value="GMI87248.1"/>
    <property type="molecule type" value="Genomic_DNA"/>
</dbReference>
<gene>
    <name evidence="2" type="ORF">HRI_002394100</name>
</gene>
<organism evidence="2 3">
    <name type="scientific">Hibiscus trionum</name>
    <name type="common">Flower of an hour</name>
    <dbReference type="NCBI Taxonomy" id="183268"/>
    <lineage>
        <taxon>Eukaryota</taxon>
        <taxon>Viridiplantae</taxon>
        <taxon>Streptophyta</taxon>
        <taxon>Embryophyta</taxon>
        <taxon>Tracheophyta</taxon>
        <taxon>Spermatophyta</taxon>
        <taxon>Magnoliopsida</taxon>
        <taxon>eudicotyledons</taxon>
        <taxon>Gunneridae</taxon>
        <taxon>Pentapetalae</taxon>
        <taxon>rosids</taxon>
        <taxon>malvids</taxon>
        <taxon>Malvales</taxon>
        <taxon>Malvaceae</taxon>
        <taxon>Malvoideae</taxon>
        <taxon>Hibiscus</taxon>
    </lineage>
</organism>
<comment type="caution">
    <text evidence="2">The sequence shown here is derived from an EMBL/GenBank/DDBJ whole genome shotgun (WGS) entry which is preliminary data.</text>
</comment>
<accession>A0A9W7I330</accession>
<sequence length="91" mass="10063">MGSPYRDRTAKFRSLSQTLQKLGRVVSAVNNNPQNDHVCKSPPPPLLSSRSEFNSRASLIGSGIHETSQKIVRLAKLAKRSSMFNDPIVEI</sequence>
<feature type="region of interest" description="Disordered" evidence="1">
    <location>
        <begin position="30"/>
        <end position="50"/>
    </location>
</feature>
<dbReference type="Proteomes" id="UP001165190">
    <property type="component" value="Unassembled WGS sequence"/>
</dbReference>
<evidence type="ECO:0000313" key="2">
    <source>
        <dbReference type="EMBL" id="GMI87248.1"/>
    </source>
</evidence>
<keyword evidence="3" id="KW-1185">Reference proteome</keyword>
<evidence type="ECO:0000313" key="3">
    <source>
        <dbReference type="Proteomes" id="UP001165190"/>
    </source>
</evidence>
<evidence type="ECO:0000256" key="1">
    <source>
        <dbReference type="SAM" id="MobiDB-lite"/>
    </source>
</evidence>
<name>A0A9W7I330_HIBTR</name>
<proteinExistence type="predicted"/>
<dbReference type="OrthoDB" id="421009at2759"/>